<accession>A0A917QNV9</accession>
<reference evidence="1" key="1">
    <citation type="journal article" date="2014" name="Int. J. Syst. Evol. Microbiol.">
        <title>Complete genome sequence of Corynebacterium casei LMG S-19264T (=DSM 44701T), isolated from a smear-ripened cheese.</title>
        <authorList>
            <consortium name="US DOE Joint Genome Institute (JGI-PGF)"/>
            <person name="Walter F."/>
            <person name="Albersmeier A."/>
            <person name="Kalinowski J."/>
            <person name="Ruckert C."/>
        </authorList>
    </citation>
    <scope>NUCLEOTIDE SEQUENCE</scope>
    <source>
        <strain evidence="1">JCM 3035</strain>
    </source>
</reference>
<gene>
    <name evidence="1" type="ORF">GCM10010094_21820</name>
</gene>
<name>A0A917QNV9_9ACTN</name>
<comment type="caution">
    <text evidence="1">The sequence shown here is derived from an EMBL/GenBank/DDBJ whole genome shotgun (WGS) entry which is preliminary data.</text>
</comment>
<evidence type="ECO:0000313" key="2">
    <source>
        <dbReference type="Proteomes" id="UP000637788"/>
    </source>
</evidence>
<dbReference type="RefSeq" id="WP_246567559.1">
    <property type="nucleotide sequence ID" value="NZ_BMPQ01000004.1"/>
</dbReference>
<dbReference type="AlphaFoldDB" id="A0A917QNV9"/>
<dbReference type="Proteomes" id="UP000637788">
    <property type="component" value="Unassembled WGS sequence"/>
</dbReference>
<sequence>MTFAPVVGHCDELLEALGSFRGSARITAWWGARLATVLTAGGRLLAFDAALDGTRE</sequence>
<dbReference type="EMBL" id="BMPQ01000004">
    <property type="protein sequence ID" value="GGK60938.1"/>
    <property type="molecule type" value="Genomic_DNA"/>
</dbReference>
<protein>
    <submittedName>
        <fullName evidence="1">Uncharacterized protein</fullName>
    </submittedName>
</protein>
<evidence type="ECO:0000313" key="1">
    <source>
        <dbReference type="EMBL" id="GGK60938.1"/>
    </source>
</evidence>
<reference evidence="1" key="2">
    <citation type="submission" date="2020-09" db="EMBL/GenBank/DDBJ databases">
        <authorList>
            <person name="Sun Q."/>
            <person name="Ohkuma M."/>
        </authorList>
    </citation>
    <scope>NUCLEOTIDE SEQUENCE</scope>
    <source>
        <strain evidence="1">JCM 3035</strain>
    </source>
</reference>
<proteinExistence type="predicted"/>
<organism evidence="1 2">
    <name type="scientific">Streptomyces flaveus</name>
    <dbReference type="NCBI Taxonomy" id="66370"/>
    <lineage>
        <taxon>Bacteria</taxon>
        <taxon>Bacillati</taxon>
        <taxon>Actinomycetota</taxon>
        <taxon>Actinomycetes</taxon>
        <taxon>Kitasatosporales</taxon>
        <taxon>Streptomycetaceae</taxon>
        <taxon>Streptomyces</taxon>
        <taxon>Streptomyces aurantiacus group</taxon>
    </lineage>
</organism>
<keyword evidence="2" id="KW-1185">Reference proteome</keyword>